<keyword evidence="6" id="KW-0472">Membrane</keyword>
<comment type="subcellular location">
    <subcellularLocation>
        <location evidence="1">Cell outer membrane</location>
    </subcellularLocation>
</comment>
<keyword evidence="4" id="KW-1134">Transmembrane beta strand</keyword>
<organism evidence="9 10">
    <name type="scientific">Capnocytophaga bilenii</name>
    <dbReference type="NCBI Taxonomy" id="2819369"/>
    <lineage>
        <taxon>Bacteria</taxon>
        <taxon>Pseudomonadati</taxon>
        <taxon>Bacteroidota</taxon>
        <taxon>Flavobacteriia</taxon>
        <taxon>Flavobacteriales</taxon>
        <taxon>Flavobacteriaceae</taxon>
        <taxon>Capnocytophaga</taxon>
    </lineage>
</organism>
<dbReference type="PANTHER" id="PTHR30026">
    <property type="entry name" value="OUTER MEMBRANE PROTEIN TOLC"/>
    <property type="match status" value="1"/>
</dbReference>
<dbReference type="InterPro" id="IPR003423">
    <property type="entry name" value="OMP_efflux"/>
</dbReference>
<evidence type="ECO:0000313" key="10">
    <source>
        <dbReference type="Proteomes" id="UP000681610"/>
    </source>
</evidence>
<evidence type="ECO:0000256" key="7">
    <source>
        <dbReference type="ARBA" id="ARBA00023237"/>
    </source>
</evidence>
<accession>A0ABS3PYK8</accession>
<dbReference type="SUPFAM" id="SSF56954">
    <property type="entry name" value="Outer membrane efflux proteins (OEP)"/>
    <property type="match status" value="1"/>
</dbReference>
<dbReference type="Gene3D" id="1.20.1600.10">
    <property type="entry name" value="Outer membrane efflux proteins (OEP)"/>
    <property type="match status" value="1"/>
</dbReference>
<comment type="similarity">
    <text evidence="2">Belongs to the outer membrane factor (OMF) (TC 1.B.17) family.</text>
</comment>
<evidence type="ECO:0000256" key="3">
    <source>
        <dbReference type="ARBA" id="ARBA00022448"/>
    </source>
</evidence>
<evidence type="ECO:0000256" key="4">
    <source>
        <dbReference type="ARBA" id="ARBA00022452"/>
    </source>
</evidence>
<evidence type="ECO:0000256" key="1">
    <source>
        <dbReference type="ARBA" id="ARBA00004442"/>
    </source>
</evidence>
<evidence type="ECO:0000256" key="6">
    <source>
        <dbReference type="ARBA" id="ARBA00023136"/>
    </source>
</evidence>
<keyword evidence="8" id="KW-0175">Coiled coil</keyword>
<dbReference type="Pfam" id="PF02321">
    <property type="entry name" value="OEP"/>
    <property type="match status" value="1"/>
</dbReference>
<evidence type="ECO:0000256" key="5">
    <source>
        <dbReference type="ARBA" id="ARBA00022692"/>
    </source>
</evidence>
<evidence type="ECO:0000256" key="8">
    <source>
        <dbReference type="SAM" id="Coils"/>
    </source>
</evidence>
<dbReference type="PANTHER" id="PTHR30026:SF20">
    <property type="entry name" value="OUTER MEMBRANE PROTEIN TOLC"/>
    <property type="match status" value="1"/>
</dbReference>
<evidence type="ECO:0000256" key="2">
    <source>
        <dbReference type="ARBA" id="ARBA00007613"/>
    </source>
</evidence>
<reference evidence="9 10" key="1">
    <citation type="submission" date="2021-03" db="EMBL/GenBank/DDBJ databases">
        <title>Isolation and description of Capnocytophaga bilenii sp. nov., a novel Capnocytophaga species, isolated from a gingivitis subject.</title>
        <authorList>
            <person name="Antezack A."/>
            <person name="Monnet-Corti V."/>
            <person name="La Scola B."/>
        </authorList>
    </citation>
    <scope>NUCLEOTIDE SEQUENCE [LARGE SCALE GENOMIC DNA]</scope>
    <source>
        <strain evidence="9 10">Marseille-Q4570</strain>
    </source>
</reference>
<dbReference type="RefSeq" id="WP_208058840.1">
    <property type="nucleotide sequence ID" value="NZ_JAGDYP010000005.1"/>
</dbReference>
<feature type="coiled-coil region" evidence="8">
    <location>
        <begin position="340"/>
        <end position="367"/>
    </location>
</feature>
<name>A0ABS3PYK8_9FLAO</name>
<keyword evidence="7" id="KW-0998">Cell outer membrane</keyword>
<keyword evidence="3" id="KW-0813">Transport</keyword>
<sequence>MKFITSLLLFPIIGIAQQTITLNDCYQLSQENYPTIQKLDLLTKTEAYTLANANRAYLPQFSILGQATYQSEVTDLSKSVAGVLPLLPNISLPTIDKQQYKVVGEVSQLLYGGGTIRSQKAIAKAQTAVQIQAVETQLYTIKQRVSNLYFGILLIEAQRTQNQLNIETLQSQLNKAEVALQNGTTLPSNVAELKAEILRVTMQSTEYEATQASYLQMLSIFIGKELTSATQLTLPASELASKPLSSENLRPELKAFQLQESLLKTQEKQLNSEYMPKLSAFFQGGYGRPTLNILNNQADFYYITGVRLQWNLSPLYNLSSKKNIFRLSRESLLADRDAFLRNTQLDLTQQSEQLKKLQKLIEQDKENVALHQSITQAAQVQLDNGVITTHEYLQKINAQHLAQQTLQLHQIQLLQAQENQKLILND</sequence>
<dbReference type="InterPro" id="IPR051906">
    <property type="entry name" value="TolC-like"/>
</dbReference>
<evidence type="ECO:0000313" key="9">
    <source>
        <dbReference type="EMBL" id="MBO1884322.1"/>
    </source>
</evidence>
<proteinExistence type="inferred from homology"/>
<protein>
    <submittedName>
        <fullName evidence="9">TolC family protein</fullName>
    </submittedName>
</protein>
<dbReference type="Proteomes" id="UP000681610">
    <property type="component" value="Unassembled WGS sequence"/>
</dbReference>
<gene>
    <name evidence="9" type="ORF">J4N46_07775</name>
</gene>
<dbReference type="EMBL" id="JAGDYP010000005">
    <property type="protein sequence ID" value="MBO1884322.1"/>
    <property type="molecule type" value="Genomic_DNA"/>
</dbReference>
<keyword evidence="5" id="KW-0812">Transmembrane</keyword>
<keyword evidence="10" id="KW-1185">Reference proteome</keyword>
<comment type="caution">
    <text evidence="9">The sequence shown here is derived from an EMBL/GenBank/DDBJ whole genome shotgun (WGS) entry which is preliminary data.</text>
</comment>